<protein>
    <submittedName>
        <fullName evidence="1">TrpR-like protein</fullName>
    </submittedName>
</protein>
<sequence length="98" mass="11344">MVKIGKKEKNGELYKAILLLKDEQECYEFFQDLCTVSELRAMEQRFEVASLLDDGMIYNEILERTGASSATISRVNRSLSYGTGAYEKIFARYKKRDK</sequence>
<dbReference type="Proteomes" id="UP000298642">
    <property type="component" value="Chromosome"/>
</dbReference>
<dbReference type="GO" id="GO:0043565">
    <property type="term" value="F:sequence-specific DNA binding"/>
    <property type="evidence" value="ECO:0007669"/>
    <property type="project" value="InterPro"/>
</dbReference>
<dbReference type="NCBIfam" id="TIGR02531">
    <property type="entry name" value="yecD_yerC"/>
    <property type="match status" value="1"/>
</dbReference>
<organism evidence="1 2">
    <name type="scientific">Dysosmobacter welbionis</name>
    <dbReference type="NCBI Taxonomy" id="2093857"/>
    <lineage>
        <taxon>Bacteria</taxon>
        <taxon>Bacillati</taxon>
        <taxon>Bacillota</taxon>
        <taxon>Clostridia</taxon>
        <taxon>Eubacteriales</taxon>
        <taxon>Oscillospiraceae</taxon>
        <taxon>Dysosmobacter</taxon>
    </lineage>
</organism>
<dbReference type="PANTHER" id="PTHR40080">
    <property type="entry name" value="LMO1763 PROTEIN"/>
    <property type="match status" value="1"/>
</dbReference>
<dbReference type="KEGG" id="obj:EIO64_12950"/>
<dbReference type="InterPro" id="IPR000831">
    <property type="entry name" value="Trp_repress"/>
</dbReference>
<dbReference type="InterPro" id="IPR038116">
    <property type="entry name" value="TrpR-like_sf"/>
</dbReference>
<name>A0A4D7AVX2_9FIRM</name>
<dbReference type="Pfam" id="PF01371">
    <property type="entry name" value="Trp_repressor"/>
    <property type="match status" value="1"/>
</dbReference>
<dbReference type="InterPro" id="IPR013368">
    <property type="entry name" value="YecD_YerC"/>
</dbReference>
<dbReference type="InterPro" id="IPR010921">
    <property type="entry name" value="Trp_repressor/repl_initiator"/>
</dbReference>
<keyword evidence="2" id="KW-1185">Reference proteome</keyword>
<gene>
    <name evidence="1" type="ORF">EIO64_12950</name>
</gene>
<dbReference type="PANTHER" id="PTHR40080:SF1">
    <property type="entry name" value="TRPR-LIKE PROTEIN YERC_YECD"/>
    <property type="match status" value="1"/>
</dbReference>
<evidence type="ECO:0000313" key="2">
    <source>
        <dbReference type="Proteomes" id="UP000298642"/>
    </source>
</evidence>
<dbReference type="AlphaFoldDB" id="A0A4D7AVX2"/>
<dbReference type="GO" id="GO:0003700">
    <property type="term" value="F:DNA-binding transcription factor activity"/>
    <property type="evidence" value="ECO:0007669"/>
    <property type="project" value="InterPro"/>
</dbReference>
<reference evidence="2" key="1">
    <citation type="submission" date="2018-12" db="EMBL/GenBank/DDBJ databases">
        <title>Dusodibacter welbiota gen. nov., sp. nov., isolated from human faeces and emended description of the Oscillibacter genus.</title>
        <authorList>
            <person name="Le Roy T."/>
            <person name="Van der Smissen P."/>
            <person name="Delzenne N."/>
            <person name="Muccioli G."/>
            <person name="Collet J.F."/>
            <person name="Cani P.D."/>
        </authorList>
    </citation>
    <scope>NUCLEOTIDE SEQUENCE [LARGE SCALE GENOMIC DNA]</scope>
    <source>
        <strain evidence="2">J115</strain>
    </source>
</reference>
<accession>A0A4D7AVX2</accession>
<dbReference type="Gene3D" id="1.10.1270.10">
    <property type="entry name" value="TrpR-like"/>
    <property type="match status" value="1"/>
</dbReference>
<evidence type="ECO:0000313" key="1">
    <source>
        <dbReference type="EMBL" id="QCI60016.1"/>
    </source>
</evidence>
<proteinExistence type="predicted"/>
<dbReference type="SUPFAM" id="SSF48295">
    <property type="entry name" value="TrpR-like"/>
    <property type="match status" value="1"/>
</dbReference>
<dbReference type="PIRSF" id="PIRSF012508">
    <property type="entry name" value="YerC"/>
    <property type="match status" value="1"/>
</dbReference>
<dbReference type="EMBL" id="CP034413">
    <property type="protein sequence ID" value="QCI60016.1"/>
    <property type="molecule type" value="Genomic_DNA"/>
</dbReference>
<dbReference type="GeneID" id="89521501"/>
<dbReference type="RefSeq" id="WP_025544442.1">
    <property type="nucleotide sequence ID" value="NZ_CAUWCU010000040.1"/>
</dbReference>